<dbReference type="AlphaFoldDB" id="A0A9P6AZA2"/>
<evidence type="ECO:0000313" key="2">
    <source>
        <dbReference type="EMBL" id="KAF9514610.1"/>
    </source>
</evidence>
<protein>
    <submittedName>
        <fullName evidence="2">Uncharacterized protein</fullName>
    </submittedName>
</protein>
<dbReference type="Proteomes" id="UP000886523">
    <property type="component" value="Unassembled WGS sequence"/>
</dbReference>
<feature type="region of interest" description="Disordered" evidence="1">
    <location>
        <begin position="106"/>
        <end position="167"/>
    </location>
</feature>
<feature type="region of interest" description="Disordered" evidence="1">
    <location>
        <begin position="1"/>
        <end position="23"/>
    </location>
</feature>
<organism evidence="2 3">
    <name type="scientific">Hydnum rufescens UP504</name>
    <dbReference type="NCBI Taxonomy" id="1448309"/>
    <lineage>
        <taxon>Eukaryota</taxon>
        <taxon>Fungi</taxon>
        <taxon>Dikarya</taxon>
        <taxon>Basidiomycota</taxon>
        <taxon>Agaricomycotina</taxon>
        <taxon>Agaricomycetes</taxon>
        <taxon>Cantharellales</taxon>
        <taxon>Hydnaceae</taxon>
        <taxon>Hydnum</taxon>
    </lineage>
</organism>
<accession>A0A9P6AZA2</accession>
<name>A0A9P6AZA2_9AGAM</name>
<evidence type="ECO:0000313" key="3">
    <source>
        <dbReference type="Proteomes" id="UP000886523"/>
    </source>
</evidence>
<sequence>MTQSSSAAESSAPGASSASAGSPPSLADVFLAAGTPGDVLTLSDAPFHGGLLLSHPAVLAIKEMARVRQINAHALSDPPTRSQLVAYVHEAETLFLQLEAANRKVSGGDASSLSGGPAASVPANTPPAPPVGANAPASIPPRPSSFLPPASNVSASGQPPSPPKSKQITLDDLALFRGLKRDEMAKIGDDKDPEAKLMRRPVMDPYLAVEFAISKSEFVEAYQLLILAMKESPVFGGAVATMFESWFSELQKHANWYNPRLWVALVRFDHKWRHRWFVDPVLTRLDVSMFEDMHEHVAFVNDQYSLEAERRRDEAVALALRDVSCGRWTTSQMFASWRNAAEGTHGDVHGYLLSGMRQKAVTVACMDTCLAERGRRHSQ</sequence>
<dbReference type="EMBL" id="MU128959">
    <property type="protein sequence ID" value="KAF9514610.1"/>
    <property type="molecule type" value="Genomic_DNA"/>
</dbReference>
<gene>
    <name evidence="2" type="ORF">BS47DRAFT_1361623</name>
</gene>
<comment type="caution">
    <text evidence="2">The sequence shown here is derived from an EMBL/GenBank/DDBJ whole genome shotgun (WGS) entry which is preliminary data.</text>
</comment>
<reference evidence="2" key="1">
    <citation type="journal article" date="2020" name="Nat. Commun.">
        <title>Large-scale genome sequencing of mycorrhizal fungi provides insights into the early evolution of symbiotic traits.</title>
        <authorList>
            <person name="Miyauchi S."/>
            <person name="Kiss E."/>
            <person name="Kuo A."/>
            <person name="Drula E."/>
            <person name="Kohler A."/>
            <person name="Sanchez-Garcia M."/>
            <person name="Morin E."/>
            <person name="Andreopoulos B."/>
            <person name="Barry K.W."/>
            <person name="Bonito G."/>
            <person name="Buee M."/>
            <person name="Carver A."/>
            <person name="Chen C."/>
            <person name="Cichocki N."/>
            <person name="Clum A."/>
            <person name="Culley D."/>
            <person name="Crous P.W."/>
            <person name="Fauchery L."/>
            <person name="Girlanda M."/>
            <person name="Hayes R.D."/>
            <person name="Keri Z."/>
            <person name="LaButti K."/>
            <person name="Lipzen A."/>
            <person name="Lombard V."/>
            <person name="Magnuson J."/>
            <person name="Maillard F."/>
            <person name="Murat C."/>
            <person name="Nolan M."/>
            <person name="Ohm R.A."/>
            <person name="Pangilinan J."/>
            <person name="Pereira M.F."/>
            <person name="Perotto S."/>
            <person name="Peter M."/>
            <person name="Pfister S."/>
            <person name="Riley R."/>
            <person name="Sitrit Y."/>
            <person name="Stielow J.B."/>
            <person name="Szollosi G."/>
            <person name="Zifcakova L."/>
            <person name="Stursova M."/>
            <person name="Spatafora J.W."/>
            <person name="Tedersoo L."/>
            <person name="Vaario L.M."/>
            <person name="Yamada A."/>
            <person name="Yan M."/>
            <person name="Wang P."/>
            <person name="Xu J."/>
            <person name="Bruns T."/>
            <person name="Baldrian P."/>
            <person name="Vilgalys R."/>
            <person name="Dunand C."/>
            <person name="Henrissat B."/>
            <person name="Grigoriev I.V."/>
            <person name="Hibbett D."/>
            <person name="Nagy L.G."/>
            <person name="Martin F.M."/>
        </authorList>
    </citation>
    <scope>NUCLEOTIDE SEQUENCE</scope>
    <source>
        <strain evidence="2">UP504</strain>
    </source>
</reference>
<proteinExistence type="predicted"/>
<evidence type="ECO:0000256" key="1">
    <source>
        <dbReference type="SAM" id="MobiDB-lite"/>
    </source>
</evidence>
<keyword evidence="3" id="KW-1185">Reference proteome</keyword>